<feature type="domain" description="ABC transporter" evidence="5">
    <location>
        <begin position="4"/>
        <end position="256"/>
    </location>
</feature>
<dbReference type="Pfam" id="PF00005">
    <property type="entry name" value="ABC_tran"/>
    <property type="match status" value="1"/>
</dbReference>
<organism evidence="6 7">
    <name type="scientific">Alicyclobacillus cellulosilyticus</name>
    <dbReference type="NCBI Taxonomy" id="1003997"/>
    <lineage>
        <taxon>Bacteria</taxon>
        <taxon>Bacillati</taxon>
        <taxon>Bacillota</taxon>
        <taxon>Bacilli</taxon>
        <taxon>Bacillales</taxon>
        <taxon>Alicyclobacillaceae</taxon>
        <taxon>Alicyclobacillus</taxon>
    </lineage>
</organism>
<protein>
    <recommendedName>
        <fullName evidence="5">ABC transporter domain-containing protein</fullName>
    </recommendedName>
</protein>
<keyword evidence="3" id="KW-0067">ATP-binding</keyword>
<dbReference type="SMART" id="SM00382">
    <property type="entry name" value="AAA"/>
    <property type="match status" value="1"/>
</dbReference>
<dbReference type="GO" id="GO:0005524">
    <property type="term" value="F:ATP binding"/>
    <property type="evidence" value="ECO:0007669"/>
    <property type="project" value="UniProtKB-KW"/>
</dbReference>
<dbReference type="Proteomes" id="UP000637695">
    <property type="component" value="Unassembled WGS sequence"/>
</dbReference>
<dbReference type="InterPro" id="IPR027417">
    <property type="entry name" value="P-loop_NTPase"/>
</dbReference>
<evidence type="ECO:0000256" key="3">
    <source>
        <dbReference type="ARBA" id="ARBA00022840"/>
    </source>
</evidence>
<keyword evidence="1" id="KW-0813">Transport</keyword>
<comment type="caution">
    <text evidence="6">The sequence shown here is derived from an EMBL/GenBank/DDBJ whole genome shotgun (WGS) entry which is preliminary data.</text>
</comment>
<dbReference type="PROSITE" id="PS00211">
    <property type="entry name" value="ABC_TRANSPORTER_1"/>
    <property type="match status" value="1"/>
</dbReference>
<reference evidence="6" key="1">
    <citation type="journal article" date="2014" name="Int. J. Syst. Evol. Microbiol.">
        <title>Complete genome sequence of Corynebacterium casei LMG S-19264T (=DSM 44701T), isolated from a smear-ripened cheese.</title>
        <authorList>
            <consortium name="US DOE Joint Genome Institute (JGI-PGF)"/>
            <person name="Walter F."/>
            <person name="Albersmeier A."/>
            <person name="Kalinowski J."/>
            <person name="Ruckert C."/>
        </authorList>
    </citation>
    <scope>NUCLEOTIDE SEQUENCE</scope>
    <source>
        <strain evidence="6">JCM 18487</strain>
    </source>
</reference>
<keyword evidence="7" id="KW-1185">Reference proteome</keyword>
<evidence type="ECO:0000256" key="1">
    <source>
        <dbReference type="ARBA" id="ARBA00022448"/>
    </source>
</evidence>
<dbReference type="InterPro" id="IPR003439">
    <property type="entry name" value="ABC_transporter-like_ATP-bd"/>
</dbReference>
<dbReference type="PANTHER" id="PTHR42794:SF1">
    <property type="entry name" value="HEMIN IMPORT ATP-BINDING PROTEIN HMUV"/>
    <property type="match status" value="1"/>
</dbReference>
<keyword evidence="4" id="KW-1278">Translocase</keyword>
<dbReference type="AlphaFoldDB" id="A0A917KA94"/>
<dbReference type="PROSITE" id="PS50893">
    <property type="entry name" value="ABC_TRANSPORTER_2"/>
    <property type="match status" value="1"/>
</dbReference>
<name>A0A917KA94_9BACL</name>
<dbReference type="Gene3D" id="3.40.50.300">
    <property type="entry name" value="P-loop containing nucleotide triphosphate hydrolases"/>
    <property type="match status" value="1"/>
</dbReference>
<reference evidence="6" key="2">
    <citation type="submission" date="2020-09" db="EMBL/GenBank/DDBJ databases">
        <authorList>
            <person name="Sun Q."/>
            <person name="Ohkuma M."/>
        </authorList>
    </citation>
    <scope>NUCLEOTIDE SEQUENCE</scope>
    <source>
        <strain evidence="6">JCM 18487</strain>
    </source>
</reference>
<evidence type="ECO:0000313" key="7">
    <source>
        <dbReference type="Proteomes" id="UP000637695"/>
    </source>
</evidence>
<evidence type="ECO:0000259" key="5">
    <source>
        <dbReference type="PROSITE" id="PS50893"/>
    </source>
</evidence>
<dbReference type="CDD" id="cd03214">
    <property type="entry name" value="ABC_Iron-Siderophores_B12_Hemin"/>
    <property type="match status" value="1"/>
</dbReference>
<evidence type="ECO:0000313" key="6">
    <source>
        <dbReference type="EMBL" id="GGJ03633.1"/>
    </source>
</evidence>
<dbReference type="PANTHER" id="PTHR42794">
    <property type="entry name" value="HEMIN IMPORT ATP-BINDING PROTEIN HMUV"/>
    <property type="match status" value="1"/>
</dbReference>
<gene>
    <name evidence="6" type="ORF">GCM10010885_11140</name>
</gene>
<dbReference type="SUPFAM" id="SSF52540">
    <property type="entry name" value="P-loop containing nucleoside triphosphate hydrolases"/>
    <property type="match status" value="1"/>
</dbReference>
<keyword evidence="2" id="KW-0547">Nucleotide-binding</keyword>
<dbReference type="RefSeq" id="WP_188881661.1">
    <property type="nucleotide sequence ID" value="NZ_BMOY01000013.1"/>
</dbReference>
<proteinExistence type="predicted"/>
<accession>A0A917KA94</accession>
<sequence>MPELRMEGVSFHNVLRDITVAWSGGSLIGLIGPNGAGKSTLMRLAAGIWVPTGGRVTLDSRDVHRLNPLQRARHLTYLPQQTFHDVAYTVREFVAMGRFAHRKHWQERVHALRAAGRRAAVQGRGPGGASGTSRQLVEDAIAAMELAPLADVPLAQLSGGERQRAAIARCLAQGCDTWLLDEPISNLDPYYQWDILRRLRAMAEDGRLIVIAIHHLELAAQFCTELTLLHHRTVFAHGSPEEVLREDVLAAAFRLPIRTFRDPHTGVLRVSLPPRPAR</sequence>
<dbReference type="InterPro" id="IPR017871">
    <property type="entry name" value="ABC_transporter-like_CS"/>
</dbReference>
<evidence type="ECO:0000256" key="2">
    <source>
        <dbReference type="ARBA" id="ARBA00022741"/>
    </source>
</evidence>
<dbReference type="GO" id="GO:0016887">
    <property type="term" value="F:ATP hydrolysis activity"/>
    <property type="evidence" value="ECO:0007669"/>
    <property type="project" value="InterPro"/>
</dbReference>
<evidence type="ECO:0000256" key="4">
    <source>
        <dbReference type="ARBA" id="ARBA00022967"/>
    </source>
</evidence>
<dbReference type="InterPro" id="IPR003593">
    <property type="entry name" value="AAA+_ATPase"/>
</dbReference>
<dbReference type="EMBL" id="BMOY01000013">
    <property type="protein sequence ID" value="GGJ03633.1"/>
    <property type="molecule type" value="Genomic_DNA"/>
</dbReference>